<evidence type="ECO:0000313" key="1">
    <source>
        <dbReference type="EMBL" id="TVM14161.1"/>
    </source>
</evidence>
<reference evidence="1 2" key="1">
    <citation type="submission" date="2018-06" db="EMBL/GenBank/DDBJ databases">
        <title>Complete genome of Desulfovibrio indonesiensis P37SLT.</title>
        <authorList>
            <person name="Crispim J.S."/>
            <person name="Vidigal P.M.P."/>
            <person name="Silva L.C.F."/>
            <person name="Laguardia C.N."/>
            <person name="Araujo L.C."/>
            <person name="Dias R.S."/>
            <person name="Sousa M.P."/>
            <person name="Paula S.O."/>
            <person name="Silva C."/>
        </authorList>
    </citation>
    <scope>NUCLEOTIDE SEQUENCE [LARGE SCALE GENOMIC DNA]</scope>
    <source>
        <strain evidence="1 2">P37SLT</strain>
    </source>
</reference>
<dbReference type="EMBL" id="QMIE01000027">
    <property type="protein sequence ID" value="TVM14161.1"/>
    <property type="molecule type" value="Genomic_DNA"/>
</dbReference>
<proteinExistence type="predicted"/>
<dbReference type="Proteomes" id="UP000448292">
    <property type="component" value="Unassembled WGS sequence"/>
</dbReference>
<comment type="caution">
    <text evidence="1">The sequence shown here is derived from an EMBL/GenBank/DDBJ whole genome shotgun (WGS) entry which is preliminary data.</text>
</comment>
<evidence type="ECO:0000313" key="2">
    <source>
        <dbReference type="Proteomes" id="UP000448292"/>
    </source>
</evidence>
<name>A0A7M3MA26_9BACT</name>
<protein>
    <submittedName>
        <fullName evidence="1">Uncharacterized protein</fullName>
    </submittedName>
</protein>
<organism evidence="1 2">
    <name type="scientific">Oceanidesulfovibrio indonesiensis</name>
    <dbReference type="NCBI Taxonomy" id="54767"/>
    <lineage>
        <taxon>Bacteria</taxon>
        <taxon>Pseudomonadati</taxon>
        <taxon>Thermodesulfobacteriota</taxon>
        <taxon>Desulfovibrionia</taxon>
        <taxon>Desulfovibrionales</taxon>
        <taxon>Desulfovibrionaceae</taxon>
        <taxon>Oceanidesulfovibrio</taxon>
    </lineage>
</organism>
<gene>
    <name evidence="1" type="ORF">DPQ33_17770</name>
</gene>
<accession>A0A7M3MA26</accession>
<sequence length="156" mass="18043">MNNIPKDVAEAVLQHLQDAYKLDDNSFVPWAGIYICSRFGLEYPPWIRKYLQDSSERIFKMPRDDGERLADKMMPALAMSTVGQGNELTRYYRLMKKVDAYCTFHEIMSQEKGLPRGQAIEKVVEILVEKYGEDEVSEKSVTNWINNIDSKLANSR</sequence>
<dbReference type="RefSeq" id="WP_144304565.1">
    <property type="nucleotide sequence ID" value="NZ_QMIE01000027.1"/>
</dbReference>
<keyword evidence="2" id="KW-1185">Reference proteome</keyword>
<dbReference type="AlphaFoldDB" id="A0A7M3MA26"/>